<dbReference type="EMBL" id="KL198089">
    <property type="protein sequence ID" value="KDQ08527.1"/>
    <property type="molecule type" value="Genomic_DNA"/>
</dbReference>
<dbReference type="CDD" id="cd00067">
    <property type="entry name" value="GAL4"/>
    <property type="match status" value="1"/>
</dbReference>
<evidence type="ECO:0000313" key="7">
    <source>
        <dbReference type="EMBL" id="KDQ08527.1"/>
    </source>
</evidence>
<keyword evidence="5" id="KW-0539">Nucleus</keyword>
<evidence type="ECO:0000256" key="4">
    <source>
        <dbReference type="ARBA" id="ARBA00023163"/>
    </source>
</evidence>
<dbReference type="Gene3D" id="4.10.240.10">
    <property type="entry name" value="Zn(2)-C6 fungal-type DNA-binding domain"/>
    <property type="match status" value="1"/>
</dbReference>
<dbReference type="SMART" id="SM00066">
    <property type="entry name" value="GAL4"/>
    <property type="match status" value="1"/>
</dbReference>
<dbReference type="HOGENOM" id="CLU_022337_0_0_1"/>
<dbReference type="Pfam" id="PF04082">
    <property type="entry name" value="Fungal_trans"/>
    <property type="match status" value="1"/>
</dbReference>
<evidence type="ECO:0000313" key="8">
    <source>
        <dbReference type="Proteomes" id="UP000027195"/>
    </source>
</evidence>
<keyword evidence="8" id="KW-1185">Reference proteome</keyword>
<dbReference type="AlphaFoldDB" id="A0A067M9I1"/>
<dbReference type="PANTHER" id="PTHR47338:SF29">
    <property type="entry name" value="ZN(2)-C6 FUNGAL-TYPE DOMAIN-CONTAINING PROTEIN"/>
    <property type="match status" value="1"/>
</dbReference>
<dbReference type="STRING" id="930990.A0A067M9I1"/>
<feature type="domain" description="Zn(2)-C6 fungal-type" evidence="6">
    <location>
        <begin position="14"/>
        <end position="46"/>
    </location>
</feature>
<dbReference type="GO" id="GO:0006351">
    <property type="term" value="P:DNA-templated transcription"/>
    <property type="evidence" value="ECO:0007669"/>
    <property type="project" value="InterPro"/>
</dbReference>
<dbReference type="GO" id="GO:0003677">
    <property type="term" value="F:DNA binding"/>
    <property type="evidence" value="ECO:0007669"/>
    <property type="project" value="InterPro"/>
</dbReference>
<dbReference type="InterPro" id="IPR050815">
    <property type="entry name" value="TF_fung"/>
</dbReference>
<dbReference type="InParanoid" id="A0A067M9I1"/>
<dbReference type="SMART" id="SM00906">
    <property type="entry name" value="Fungal_trans"/>
    <property type="match status" value="1"/>
</dbReference>
<keyword evidence="4" id="KW-0804">Transcription</keyword>
<sequence>MDDGSVLVLPPGGACSMCRKRRKRCDAGKPICGPCIKNKTSDQCCYQSLKRETKKSLEDRVKELETHIRDLEAAQSSKTAPRKLTTVSLPACLLGTNSNPRTQRPNLRPLHGLTGPLDTPASLRYPFAGLLRQRQMLTNFRDSLVKAFIKKRWHYFQEWSIPRFWSAYGLPPSHPESLHPALLDAMCLLGCMHTRGAHTYENLFYARLQRSLCDSLANADRLHDFMRASILGGVYCHLRRRYAVAGQNHICATIHLAMGCGLHQIDSYVLYSSDKRSLLSPSRDLVDLGDRIHTWWGLYAIDRITSLVLGTRAVIPIHEASIATILPCSLDEYASGVARRAAYSCIEPLRTHSAELARITGAHNNVYTFRTISMIMLYQATAVSQDVSTDRACDLHASIDAVSQLINEMTSYRTRVCPAFSCTREYEDDGHDATLIFALFMAYAAMIQLLNRAVVKDVESWGHRLAAAQACIALGIEVRETDSSLLHGLTHVSWCSSYEILAWEMIRLEALGDTEGAAAARVELDEAMGLIRWLVQEFDAIKYTGHIQNLARFNVHTAELDRWRKNS</sequence>
<evidence type="ECO:0000256" key="2">
    <source>
        <dbReference type="ARBA" id="ARBA00022723"/>
    </source>
</evidence>
<comment type="subcellular location">
    <subcellularLocation>
        <location evidence="1">Nucleus</location>
    </subcellularLocation>
</comment>
<name>A0A067M9I1_BOTB1</name>
<dbReference type="OrthoDB" id="2309723at2759"/>
<protein>
    <recommendedName>
        <fullName evidence="6">Zn(2)-C6 fungal-type domain-containing protein</fullName>
    </recommendedName>
</protein>
<accession>A0A067M9I1</accession>
<proteinExistence type="predicted"/>
<dbReference type="SUPFAM" id="SSF57701">
    <property type="entry name" value="Zn2/Cys6 DNA-binding domain"/>
    <property type="match status" value="1"/>
</dbReference>
<dbReference type="GO" id="GO:0000981">
    <property type="term" value="F:DNA-binding transcription factor activity, RNA polymerase II-specific"/>
    <property type="evidence" value="ECO:0007669"/>
    <property type="project" value="InterPro"/>
</dbReference>
<dbReference type="GO" id="GO:0005634">
    <property type="term" value="C:nucleus"/>
    <property type="evidence" value="ECO:0007669"/>
    <property type="project" value="UniProtKB-SubCell"/>
</dbReference>
<dbReference type="PROSITE" id="PS50048">
    <property type="entry name" value="ZN2_CY6_FUNGAL_2"/>
    <property type="match status" value="1"/>
</dbReference>
<organism evidence="7 8">
    <name type="scientific">Botryobasidium botryosum (strain FD-172 SS1)</name>
    <dbReference type="NCBI Taxonomy" id="930990"/>
    <lineage>
        <taxon>Eukaryota</taxon>
        <taxon>Fungi</taxon>
        <taxon>Dikarya</taxon>
        <taxon>Basidiomycota</taxon>
        <taxon>Agaricomycotina</taxon>
        <taxon>Agaricomycetes</taxon>
        <taxon>Cantharellales</taxon>
        <taxon>Botryobasidiaceae</taxon>
        <taxon>Botryobasidium</taxon>
    </lineage>
</organism>
<dbReference type="CDD" id="cd12148">
    <property type="entry name" value="fungal_TF_MHR"/>
    <property type="match status" value="1"/>
</dbReference>
<reference evidence="8" key="1">
    <citation type="journal article" date="2014" name="Proc. Natl. Acad. Sci. U.S.A.">
        <title>Extensive sampling of basidiomycete genomes demonstrates inadequacy of the white-rot/brown-rot paradigm for wood decay fungi.</title>
        <authorList>
            <person name="Riley R."/>
            <person name="Salamov A.A."/>
            <person name="Brown D.W."/>
            <person name="Nagy L.G."/>
            <person name="Floudas D."/>
            <person name="Held B.W."/>
            <person name="Levasseur A."/>
            <person name="Lombard V."/>
            <person name="Morin E."/>
            <person name="Otillar R."/>
            <person name="Lindquist E.A."/>
            <person name="Sun H."/>
            <person name="LaButti K.M."/>
            <person name="Schmutz J."/>
            <person name="Jabbour D."/>
            <person name="Luo H."/>
            <person name="Baker S.E."/>
            <person name="Pisabarro A.G."/>
            <person name="Walton J.D."/>
            <person name="Blanchette R.A."/>
            <person name="Henrissat B."/>
            <person name="Martin F."/>
            <person name="Cullen D."/>
            <person name="Hibbett D.S."/>
            <person name="Grigoriev I.V."/>
        </authorList>
    </citation>
    <scope>NUCLEOTIDE SEQUENCE [LARGE SCALE GENOMIC DNA]</scope>
    <source>
        <strain evidence="8">FD-172 SS1</strain>
    </source>
</reference>
<dbReference type="Pfam" id="PF00172">
    <property type="entry name" value="Zn_clus"/>
    <property type="match status" value="1"/>
</dbReference>
<evidence type="ECO:0000256" key="3">
    <source>
        <dbReference type="ARBA" id="ARBA00023015"/>
    </source>
</evidence>
<evidence type="ECO:0000256" key="1">
    <source>
        <dbReference type="ARBA" id="ARBA00004123"/>
    </source>
</evidence>
<dbReference type="InterPro" id="IPR007219">
    <property type="entry name" value="XnlR_reg_dom"/>
</dbReference>
<dbReference type="InterPro" id="IPR001138">
    <property type="entry name" value="Zn2Cys6_DnaBD"/>
</dbReference>
<keyword evidence="3" id="KW-0805">Transcription regulation</keyword>
<gene>
    <name evidence="7" type="ORF">BOTBODRAFT_69704</name>
</gene>
<keyword evidence="2" id="KW-0479">Metal-binding</keyword>
<dbReference type="Proteomes" id="UP000027195">
    <property type="component" value="Unassembled WGS sequence"/>
</dbReference>
<dbReference type="GO" id="GO:0008270">
    <property type="term" value="F:zinc ion binding"/>
    <property type="evidence" value="ECO:0007669"/>
    <property type="project" value="InterPro"/>
</dbReference>
<dbReference type="PANTHER" id="PTHR47338">
    <property type="entry name" value="ZN(II)2CYS6 TRANSCRIPTION FACTOR (EUROFUNG)-RELATED"/>
    <property type="match status" value="1"/>
</dbReference>
<dbReference type="PROSITE" id="PS00463">
    <property type="entry name" value="ZN2_CY6_FUNGAL_1"/>
    <property type="match status" value="1"/>
</dbReference>
<dbReference type="InterPro" id="IPR036864">
    <property type="entry name" value="Zn2-C6_fun-type_DNA-bd_sf"/>
</dbReference>
<evidence type="ECO:0000256" key="5">
    <source>
        <dbReference type="ARBA" id="ARBA00023242"/>
    </source>
</evidence>
<evidence type="ECO:0000259" key="6">
    <source>
        <dbReference type="PROSITE" id="PS50048"/>
    </source>
</evidence>